<dbReference type="PROSITE" id="PS51354">
    <property type="entry name" value="GLUTAREDOXIN_2"/>
    <property type="match status" value="1"/>
</dbReference>
<feature type="compositionally biased region" description="Polar residues" evidence="1">
    <location>
        <begin position="18"/>
        <end position="27"/>
    </location>
</feature>
<dbReference type="SUPFAM" id="SSF47616">
    <property type="entry name" value="GST C-terminal domain-like"/>
    <property type="match status" value="1"/>
</dbReference>
<dbReference type="Pfam" id="PF13410">
    <property type="entry name" value="GST_C_2"/>
    <property type="match status" value="1"/>
</dbReference>
<dbReference type="SUPFAM" id="SSF52833">
    <property type="entry name" value="Thioredoxin-like"/>
    <property type="match status" value="1"/>
</dbReference>
<dbReference type="InterPro" id="IPR036249">
    <property type="entry name" value="Thioredoxin-like_sf"/>
</dbReference>
<feature type="region of interest" description="Disordered" evidence="1">
    <location>
        <begin position="18"/>
        <end position="39"/>
    </location>
</feature>
<dbReference type="InterPro" id="IPR010987">
    <property type="entry name" value="Glutathione-S-Trfase_C-like"/>
</dbReference>
<comment type="caution">
    <text evidence="4">The sequence shown here is derived from an EMBL/GenBank/DDBJ whole genome shotgun (WGS) entry which is preliminary data.</text>
</comment>
<dbReference type="InterPro" id="IPR004045">
    <property type="entry name" value="Glutathione_S-Trfase_N"/>
</dbReference>
<name>A0ABP1GBI6_9CHLO</name>
<evidence type="ECO:0000259" key="2">
    <source>
        <dbReference type="PROSITE" id="PS50404"/>
    </source>
</evidence>
<dbReference type="Proteomes" id="UP001497392">
    <property type="component" value="Unassembled WGS sequence"/>
</dbReference>
<dbReference type="InterPro" id="IPR050983">
    <property type="entry name" value="GST_Omega/HSP26"/>
</dbReference>
<dbReference type="InterPro" id="IPR036282">
    <property type="entry name" value="Glutathione-S-Trfase_C_sf"/>
</dbReference>
<dbReference type="SFLD" id="SFLDS00019">
    <property type="entry name" value="Glutathione_Transferase_(cytos"/>
    <property type="match status" value="1"/>
</dbReference>
<keyword evidence="5" id="KW-1185">Reference proteome</keyword>
<dbReference type="SFLD" id="SFLDG00358">
    <property type="entry name" value="Main_(cytGST)"/>
    <property type="match status" value="1"/>
</dbReference>
<dbReference type="Pfam" id="PF13409">
    <property type="entry name" value="GST_N_2"/>
    <property type="match status" value="1"/>
</dbReference>
<evidence type="ECO:0000259" key="3">
    <source>
        <dbReference type="PROSITE" id="PS50405"/>
    </source>
</evidence>
<dbReference type="EMBL" id="CAXHTA020000019">
    <property type="protein sequence ID" value="CAL5228645.1"/>
    <property type="molecule type" value="Genomic_DNA"/>
</dbReference>
<feature type="domain" description="GST C-terminal" evidence="3">
    <location>
        <begin position="126"/>
        <end position="268"/>
    </location>
</feature>
<dbReference type="InterPro" id="IPR040079">
    <property type="entry name" value="Glutathione_S-Trfase"/>
</dbReference>
<dbReference type="Gene3D" id="3.40.30.10">
    <property type="entry name" value="Glutaredoxin"/>
    <property type="match status" value="1"/>
</dbReference>
<proteinExistence type="predicted"/>
<dbReference type="PANTHER" id="PTHR43968:SF14">
    <property type="entry name" value="GLUTATHIONE S-TRANSFERASE"/>
    <property type="match status" value="1"/>
</dbReference>
<dbReference type="CDD" id="cd00570">
    <property type="entry name" value="GST_N_family"/>
    <property type="match status" value="1"/>
</dbReference>
<evidence type="ECO:0000256" key="1">
    <source>
        <dbReference type="SAM" id="MobiDB-lite"/>
    </source>
</evidence>
<dbReference type="PANTHER" id="PTHR43968">
    <property type="match status" value="1"/>
</dbReference>
<evidence type="ECO:0000313" key="4">
    <source>
        <dbReference type="EMBL" id="CAL5228645.1"/>
    </source>
</evidence>
<protein>
    <submittedName>
        <fullName evidence="4">G11813 protein</fullName>
    </submittedName>
</protein>
<dbReference type="Gene3D" id="1.20.1050.10">
    <property type="match status" value="1"/>
</dbReference>
<dbReference type="PROSITE" id="PS50405">
    <property type="entry name" value="GST_CTER"/>
    <property type="match status" value="1"/>
</dbReference>
<gene>
    <name evidence="4" type="primary">g11813</name>
    <name evidence="4" type="ORF">VP750_LOCUS10551</name>
</gene>
<feature type="domain" description="GST N-terminal" evidence="2">
    <location>
        <begin position="42"/>
        <end position="120"/>
    </location>
</feature>
<sequence length="407" mass="44575">MLSASAGASALEGYSINKNAVPRSTPSPTLPTEPDAETGKPVLLYRDTNAWCPYCERVTFALEEKNLPYDSVLIELRNKPHWYKDIVPTELTPAAVINGELVYESLDILKKLEAEFPEQQQLLPEDEALRTEADALMSRAEDLSAAGFRFLAGRSLTAQPGEDRSQPPTQEQVDELGAAFEEKLSEMEAQLAKHDGPFLLGEFSLADIVYTPALERLGANLPVMRSFPLRHHPTFPHIAQWYAALDERPAYQRVKSDDMTHNQVFKKIFGLSLSATAPENGRQAAARKEAAAKVAANRSAIIGDLLKNSGIVRSKTNQYGNTLRAVNGYPMEPSPQAVAAVEYALRRLCSWLVHGNPGPKHPDLEAAALGSAALVFFAGRASSPRDLSAAACAELRQACFEVLKDMY</sequence>
<dbReference type="PROSITE" id="PS50404">
    <property type="entry name" value="GST_NTER"/>
    <property type="match status" value="1"/>
</dbReference>
<evidence type="ECO:0000313" key="5">
    <source>
        <dbReference type="Proteomes" id="UP001497392"/>
    </source>
</evidence>
<organism evidence="4 5">
    <name type="scientific">Coccomyxa viridis</name>
    <dbReference type="NCBI Taxonomy" id="1274662"/>
    <lineage>
        <taxon>Eukaryota</taxon>
        <taxon>Viridiplantae</taxon>
        <taxon>Chlorophyta</taxon>
        <taxon>core chlorophytes</taxon>
        <taxon>Trebouxiophyceae</taxon>
        <taxon>Trebouxiophyceae incertae sedis</taxon>
        <taxon>Coccomyxaceae</taxon>
        <taxon>Coccomyxa</taxon>
    </lineage>
</organism>
<accession>A0ABP1GBI6</accession>
<reference evidence="4 5" key="1">
    <citation type="submission" date="2024-06" db="EMBL/GenBank/DDBJ databases">
        <authorList>
            <person name="Kraege A."/>
            <person name="Thomma B."/>
        </authorList>
    </citation>
    <scope>NUCLEOTIDE SEQUENCE [LARGE SCALE GENOMIC DNA]</scope>
</reference>